<reference evidence="2" key="1">
    <citation type="journal article" date="2021" name="Genome Biol. Evol.">
        <title>The assembled and annotated genome of the fairy-ring fungus Marasmius oreades.</title>
        <authorList>
            <person name="Hiltunen M."/>
            <person name="Ament-Velasquez S.L."/>
            <person name="Johannesson H."/>
        </authorList>
    </citation>
    <scope>NUCLEOTIDE SEQUENCE</scope>
    <source>
        <strain evidence="2">03SP1</strain>
    </source>
</reference>
<dbReference type="RefSeq" id="XP_043010387.1">
    <property type="nucleotide sequence ID" value="XM_043152301.1"/>
</dbReference>
<dbReference type="EMBL" id="CM032184">
    <property type="protein sequence ID" value="KAG7093917.1"/>
    <property type="molecule type" value="Genomic_DNA"/>
</dbReference>
<organism evidence="2 3">
    <name type="scientific">Marasmius oreades</name>
    <name type="common">fairy-ring Marasmius</name>
    <dbReference type="NCBI Taxonomy" id="181124"/>
    <lineage>
        <taxon>Eukaryota</taxon>
        <taxon>Fungi</taxon>
        <taxon>Dikarya</taxon>
        <taxon>Basidiomycota</taxon>
        <taxon>Agaricomycotina</taxon>
        <taxon>Agaricomycetes</taxon>
        <taxon>Agaricomycetidae</taxon>
        <taxon>Agaricales</taxon>
        <taxon>Marasmiineae</taxon>
        <taxon>Marasmiaceae</taxon>
        <taxon>Marasmius</taxon>
    </lineage>
</organism>
<dbReference type="Proteomes" id="UP001049176">
    <property type="component" value="Chromosome 4"/>
</dbReference>
<keyword evidence="1" id="KW-0175">Coiled coil</keyword>
<feature type="coiled-coil region" evidence="1">
    <location>
        <begin position="19"/>
        <end position="56"/>
    </location>
</feature>
<keyword evidence="3" id="KW-1185">Reference proteome</keyword>
<dbReference type="GeneID" id="66076629"/>
<sequence length="58" mass="6841">MAAEQNRIAQEKDLVLSQLQTTETDMEDVKQQLLTYKKENRELENELRVNAEQRESGF</sequence>
<proteinExistence type="predicted"/>
<accession>A0A9P7UTK4</accession>
<dbReference type="OrthoDB" id="3006763at2759"/>
<dbReference type="KEGG" id="more:E1B28_007553"/>
<name>A0A9P7UTK4_9AGAR</name>
<dbReference type="AlphaFoldDB" id="A0A9P7UTK4"/>
<evidence type="ECO:0000313" key="3">
    <source>
        <dbReference type="Proteomes" id="UP001049176"/>
    </source>
</evidence>
<protein>
    <submittedName>
        <fullName evidence="2">Uncharacterized protein</fullName>
    </submittedName>
</protein>
<evidence type="ECO:0000256" key="1">
    <source>
        <dbReference type="SAM" id="Coils"/>
    </source>
</evidence>
<comment type="caution">
    <text evidence="2">The sequence shown here is derived from an EMBL/GenBank/DDBJ whole genome shotgun (WGS) entry which is preliminary data.</text>
</comment>
<evidence type="ECO:0000313" key="2">
    <source>
        <dbReference type="EMBL" id="KAG7093917.1"/>
    </source>
</evidence>
<gene>
    <name evidence="2" type="ORF">E1B28_007553</name>
</gene>